<keyword evidence="1" id="KW-1133">Transmembrane helix</keyword>
<dbReference type="EMBL" id="JSZA02000079">
    <property type="protein sequence ID" value="TGO02778.1"/>
    <property type="molecule type" value="Genomic_DNA"/>
</dbReference>
<proteinExistence type="predicted"/>
<comment type="caution">
    <text evidence="2">The sequence shown here is derived from an EMBL/GenBank/DDBJ whole genome shotgun (WGS) entry which is preliminary data.</text>
</comment>
<accession>A0A4E0QQ17</accession>
<name>A0A4E0QQ17_9GAMM</name>
<keyword evidence="1" id="KW-0472">Membrane</keyword>
<keyword evidence="1" id="KW-0812">Transmembrane</keyword>
<evidence type="ECO:0000256" key="1">
    <source>
        <dbReference type="SAM" id="Phobius"/>
    </source>
</evidence>
<organism evidence="2 3">
    <name type="scientific">Candidatus Thiomargarita nelsonii</name>
    <dbReference type="NCBI Taxonomy" id="1003181"/>
    <lineage>
        <taxon>Bacteria</taxon>
        <taxon>Pseudomonadati</taxon>
        <taxon>Pseudomonadota</taxon>
        <taxon>Gammaproteobacteria</taxon>
        <taxon>Thiotrichales</taxon>
        <taxon>Thiotrichaceae</taxon>
        <taxon>Thiomargarita</taxon>
    </lineage>
</organism>
<feature type="transmembrane region" description="Helical" evidence="1">
    <location>
        <begin position="192"/>
        <end position="224"/>
    </location>
</feature>
<protein>
    <submittedName>
        <fullName evidence="2">Uncharacterized protein</fullName>
    </submittedName>
</protein>
<gene>
    <name evidence="2" type="ORF">PN36_19325</name>
</gene>
<sequence length="286" mass="34154">MKIPLKSGLFFWVGGLIAWFLQAIDWQPYWHDIKPEDGIVLVFCILFVMTLFTVLVKRFDVFILRFLEGYHWPFLLRFWIIDKKQKCFWGYEKKERRFQELANKAYGNPYALTGEEREEYARLDQEFMYLPELERRMPTRLGNILRAAEQRPQEKYGLDAIICWPRLWLVLPDAAKAEITQARNNLNDAAQIWLWGVLLVIWTVWTWWAIPVALLLAFVAYHWMIQAAEIYVQLVESSFDLYRFSLYNSLHWPKPANPAEEYEQGQQLTAYLWRGSEQTTPTFSHI</sequence>
<dbReference type="AlphaFoldDB" id="A0A4E0QQ17"/>
<feature type="transmembrane region" description="Helical" evidence="1">
    <location>
        <begin position="39"/>
        <end position="56"/>
    </location>
</feature>
<dbReference type="Proteomes" id="UP000030428">
    <property type="component" value="Unassembled WGS sequence"/>
</dbReference>
<evidence type="ECO:0000313" key="3">
    <source>
        <dbReference type="Proteomes" id="UP000030428"/>
    </source>
</evidence>
<reference evidence="2 3" key="1">
    <citation type="journal article" date="2016" name="Front. Microbiol.">
        <title>Single-Cell (Meta-)Genomics of a Dimorphic Candidatus Thiomargarita nelsonii Reveals Genomic Plasticity.</title>
        <authorList>
            <person name="Flood B.E."/>
            <person name="Fliss P."/>
            <person name="Jones D.S."/>
            <person name="Dick G.J."/>
            <person name="Jain S."/>
            <person name="Kaster A.K."/>
            <person name="Winkel M."/>
            <person name="Mussmann M."/>
            <person name="Bailey J."/>
        </authorList>
    </citation>
    <scope>NUCLEOTIDE SEQUENCE [LARGE SCALE GENOMIC DNA]</scope>
    <source>
        <strain evidence="2">Hydrate Ridge</strain>
    </source>
</reference>
<evidence type="ECO:0000313" key="2">
    <source>
        <dbReference type="EMBL" id="TGO02778.1"/>
    </source>
</evidence>
<keyword evidence="3" id="KW-1185">Reference proteome</keyword>